<name>A0A2P2PC05_RHIMU</name>
<sequence length="26" mass="3299">MTASPFRIYCLILIKTYVRRRQREKR</sequence>
<accession>A0A2P2PC05</accession>
<evidence type="ECO:0000313" key="1">
    <source>
        <dbReference type="EMBL" id="MBX52264.1"/>
    </source>
</evidence>
<proteinExistence type="predicted"/>
<dbReference type="EMBL" id="GGEC01071780">
    <property type="protein sequence ID" value="MBX52264.1"/>
    <property type="molecule type" value="Transcribed_RNA"/>
</dbReference>
<dbReference type="AlphaFoldDB" id="A0A2P2PC05"/>
<protein>
    <submittedName>
        <fullName evidence="1">Uncharacterized protein</fullName>
    </submittedName>
</protein>
<organism evidence="1">
    <name type="scientific">Rhizophora mucronata</name>
    <name type="common">Asiatic mangrove</name>
    <dbReference type="NCBI Taxonomy" id="61149"/>
    <lineage>
        <taxon>Eukaryota</taxon>
        <taxon>Viridiplantae</taxon>
        <taxon>Streptophyta</taxon>
        <taxon>Embryophyta</taxon>
        <taxon>Tracheophyta</taxon>
        <taxon>Spermatophyta</taxon>
        <taxon>Magnoliopsida</taxon>
        <taxon>eudicotyledons</taxon>
        <taxon>Gunneridae</taxon>
        <taxon>Pentapetalae</taxon>
        <taxon>rosids</taxon>
        <taxon>fabids</taxon>
        <taxon>Malpighiales</taxon>
        <taxon>Rhizophoraceae</taxon>
        <taxon>Rhizophora</taxon>
    </lineage>
</organism>
<reference evidence="1" key="1">
    <citation type="submission" date="2018-02" db="EMBL/GenBank/DDBJ databases">
        <title>Rhizophora mucronata_Transcriptome.</title>
        <authorList>
            <person name="Meera S.P."/>
            <person name="Sreeshan A."/>
            <person name="Augustine A."/>
        </authorList>
    </citation>
    <scope>NUCLEOTIDE SEQUENCE</scope>
    <source>
        <tissue evidence="1">Leaf</tissue>
    </source>
</reference>